<sequence>MRAMANERLRRAIQQAGLRLEDVAEHVEIDVKTVERWITKGRLPHARNRVRAARLLHIDELDLWPEVAESRGGRGASDGELVRLYPHRGAVPRDCWYELLEATREQFDVLVHAGLFLPDGRSDLAALVRRKAEDGVNVRLVYGDPDCDPVAVRGAEEGIGDGLAARIRLALVYMREAFDEPNVSVRLHATTLYNSIYRYDDELLINTHAYGVPAGQSPVLHLRRFPGGRLFDHYAASFERVWESSRPLVEAPAELVA</sequence>
<dbReference type="Proteomes" id="UP001149140">
    <property type="component" value="Unassembled WGS sequence"/>
</dbReference>
<feature type="domain" description="HTH cro/C1-type" evidence="1">
    <location>
        <begin position="8"/>
        <end position="63"/>
    </location>
</feature>
<dbReference type="Pfam" id="PF12728">
    <property type="entry name" value="HTH_17"/>
    <property type="match status" value="1"/>
</dbReference>
<dbReference type="AlphaFoldDB" id="A0A9X3MVG0"/>
<dbReference type="CDD" id="cd00093">
    <property type="entry name" value="HTH_XRE"/>
    <property type="match status" value="1"/>
</dbReference>
<dbReference type="SMART" id="SM00530">
    <property type="entry name" value="HTH_XRE"/>
    <property type="match status" value="1"/>
</dbReference>
<evidence type="ECO:0000313" key="3">
    <source>
        <dbReference type="Proteomes" id="UP001149140"/>
    </source>
</evidence>
<dbReference type="EMBL" id="JAPDOD010000006">
    <property type="protein sequence ID" value="MDA0160658.1"/>
    <property type="molecule type" value="Genomic_DNA"/>
</dbReference>
<organism evidence="2 3">
    <name type="scientific">Solirubrobacter ginsenosidimutans</name>
    <dbReference type="NCBI Taxonomy" id="490573"/>
    <lineage>
        <taxon>Bacteria</taxon>
        <taxon>Bacillati</taxon>
        <taxon>Actinomycetota</taxon>
        <taxon>Thermoleophilia</taxon>
        <taxon>Solirubrobacterales</taxon>
        <taxon>Solirubrobacteraceae</taxon>
        <taxon>Solirubrobacter</taxon>
    </lineage>
</organism>
<evidence type="ECO:0000259" key="1">
    <source>
        <dbReference type="SMART" id="SM00530"/>
    </source>
</evidence>
<protein>
    <submittedName>
        <fullName evidence="2">Helix-turn-helix domain-containing protein</fullName>
    </submittedName>
</protein>
<name>A0A9X3MVG0_9ACTN</name>
<dbReference type="Gene3D" id="1.10.260.40">
    <property type="entry name" value="lambda repressor-like DNA-binding domains"/>
    <property type="match status" value="1"/>
</dbReference>
<accession>A0A9X3MVG0</accession>
<dbReference type="GO" id="GO:0003677">
    <property type="term" value="F:DNA binding"/>
    <property type="evidence" value="ECO:0007669"/>
    <property type="project" value="InterPro"/>
</dbReference>
<reference evidence="2" key="1">
    <citation type="submission" date="2022-10" db="EMBL/GenBank/DDBJ databases">
        <title>The WGS of Solirubrobacter ginsenosidimutans DSM 21036.</title>
        <authorList>
            <person name="Jiang Z."/>
        </authorList>
    </citation>
    <scope>NUCLEOTIDE SEQUENCE</scope>
    <source>
        <strain evidence="2">DSM 21036</strain>
    </source>
</reference>
<evidence type="ECO:0000313" key="2">
    <source>
        <dbReference type="EMBL" id="MDA0160658.1"/>
    </source>
</evidence>
<comment type="caution">
    <text evidence="2">The sequence shown here is derived from an EMBL/GenBank/DDBJ whole genome shotgun (WGS) entry which is preliminary data.</text>
</comment>
<dbReference type="InterPro" id="IPR041657">
    <property type="entry name" value="HTH_17"/>
</dbReference>
<keyword evidence="3" id="KW-1185">Reference proteome</keyword>
<gene>
    <name evidence="2" type="ORF">OM076_10310</name>
</gene>
<proteinExistence type="predicted"/>
<dbReference type="SUPFAM" id="SSF47413">
    <property type="entry name" value="lambda repressor-like DNA-binding domains"/>
    <property type="match status" value="1"/>
</dbReference>
<dbReference type="InterPro" id="IPR010982">
    <property type="entry name" value="Lambda_DNA-bd_dom_sf"/>
</dbReference>
<dbReference type="InterPro" id="IPR001387">
    <property type="entry name" value="Cro/C1-type_HTH"/>
</dbReference>